<name>A0A6C7E7L5_ILUCY</name>
<dbReference type="InterPro" id="IPR017665">
    <property type="entry name" value="Guanylate_kinase"/>
</dbReference>
<keyword evidence="7" id="KW-0067">ATP-binding</keyword>
<dbReference type="AlphaFoldDB" id="A0A6C7E7L5"/>
<evidence type="ECO:0000256" key="6">
    <source>
        <dbReference type="ARBA" id="ARBA00022777"/>
    </source>
</evidence>
<evidence type="ECO:0000256" key="3">
    <source>
        <dbReference type="ARBA" id="ARBA00016296"/>
    </source>
</evidence>
<evidence type="ECO:0000256" key="4">
    <source>
        <dbReference type="ARBA" id="ARBA00022679"/>
    </source>
</evidence>
<keyword evidence="4 10" id="KW-0808">Transferase</keyword>
<evidence type="ECO:0000256" key="1">
    <source>
        <dbReference type="ARBA" id="ARBA00005790"/>
    </source>
</evidence>
<proteinExistence type="inferred from homology"/>
<dbReference type="NCBIfam" id="TIGR03263">
    <property type="entry name" value="guanyl_kin"/>
    <property type="match status" value="1"/>
</dbReference>
<dbReference type="EC" id="2.7.4.8" evidence="2"/>
<accession>A0A6C7E7L5</accession>
<dbReference type="Gene3D" id="3.30.63.10">
    <property type="entry name" value="Guanylate Kinase phosphate binding domain"/>
    <property type="match status" value="1"/>
</dbReference>
<sequence>MIVVVSGPGGVGKGTIVDALVERDDRLFLSRSWTTREQRPSESDDAYVFVTSEEFEQRIEAGGFLEWTEFLGNYYGSPIPEPGDDRDLVLEIEVDGAQQVKRIHPDALLIFVLPPSREEQERRLRGRGDLDHKVLARLKKAEEEEPIGRQLADHAVVNDDLEATINQMLEIIDAARSA</sequence>
<dbReference type="Gene3D" id="3.40.50.300">
    <property type="entry name" value="P-loop containing nucleotide triphosphate hydrolases"/>
    <property type="match status" value="1"/>
</dbReference>
<dbReference type="KEGG" id="aym:YM304_20490"/>
<dbReference type="GO" id="GO:0004385">
    <property type="term" value="F:GMP kinase activity"/>
    <property type="evidence" value="ECO:0007669"/>
    <property type="project" value="UniProtKB-EC"/>
</dbReference>
<comment type="similarity">
    <text evidence="1">Belongs to the guanylate kinase family.</text>
</comment>
<dbReference type="PANTHER" id="PTHR23117:SF13">
    <property type="entry name" value="GUANYLATE KINASE"/>
    <property type="match status" value="1"/>
</dbReference>
<protein>
    <recommendedName>
        <fullName evidence="3">Guanylate kinase</fullName>
        <ecNumber evidence="2">2.7.4.8</ecNumber>
    </recommendedName>
    <alternativeName>
        <fullName evidence="8">GMP kinase</fullName>
    </alternativeName>
</protein>
<evidence type="ECO:0000256" key="8">
    <source>
        <dbReference type="ARBA" id="ARBA00030128"/>
    </source>
</evidence>
<dbReference type="EMBL" id="AP012057">
    <property type="protein sequence ID" value="BAN02363.1"/>
    <property type="molecule type" value="Genomic_DNA"/>
</dbReference>
<keyword evidence="5" id="KW-0547">Nucleotide-binding</keyword>
<evidence type="ECO:0000313" key="10">
    <source>
        <dbReference type="EMBL" id="BAN02363.1"/>
    </source>
</evidence>
<dbReference type="GO" id="GO:0005829">
    <property type="term" value="C:cytosol"/>
    <property type="evidence" value="ECO:0007669"/>
    <property type="project" value="TreeGrafter"/>
</dbReference>
<dbReference type="SMART" id="SM00072">
    <property type="entry name" value="GuKc"/>
    <property type="match status" value="1"/>
</dbReference>
<dbReference type="OrthoDB" id="9808150at2"/>
<organism evidence="10 11">
    <name type="scientific">Ilumatobacter coccineus (strain NBRC 103263 / KCTC 29153 / YM16-304)</name>
    <dbReference type="NCBI Taxonomy" id="1313172"/>
    <lineage>
        <taxon>Bacteria</taxon>
        <taxon>Bacillati</taxon>
        <taxon>Actinomycetota</taxon>
        <taxon>Acidimicrobiia</taxon>
        <taxon>Acidimicrobiales</taxon>
        <taxon>Ilumatobacteraceae</taxon>
        <taxon>Ilumatobacter</taxon>
    </lineage>
</organism>
<dbReference type="InterPro" id="IPR027417">
    <property type="entry name" value="P-loop_NTPase"/>
</dbReference>
<dbReference type="InterPro" id="IPR008145">
    <property type="entry name" value="GK/Ca_channel_bsu"/>
</dbReference>
<evidence type="ECO:0000256" key="5">
    <source>
        <dbReference type="ARBA" id="ARBA00022741"/>
    </source>
</evidence>
<dbReference type="Pfam" id="PF00625">
    <property type="entry name" value="Guanylate_kin"/>
    <property type="match status" value="1"/>
</dbReference>
<dbReference type="PANTHER" id="PTHR23117">
    <property type="entry name" value="GUANYLATE KINASE-RELATED"/>
    <property type="match status" value="1"/>
</dbReference>
<evidence type="ECO:0000256" key="2">
    <source>
        <dbReference type="ARBA" id="ARBA00012961"/>
    </source>
</evidence>
<evidence type="ECO:0000313" key="11">
    <source>
        <dbReference type="Proteomes" id="UP000011863"/>
    </source>
</evidence>
<reference evidence="10 11" key="1">
    <citation type="journal article" date="2013" name="Int. J. Syst. Evol. Microbiol.">
        <title>Ilumatobacter nonamiense sp. nov. and Ilumatobacter coccineum sp. nov., isolated from seashore sand.</title>
        <authorList>
            <person name="Matsumoto A."/>
            <person name="Kasai H."/>
            <person name="Matsuo Y."/>
            <person name="Shizuri Y."/>
            <person name="Ichikawa N."/>
            <person name="Fujita N."/>
            <person name="Omura S."/>
            <person name="Takahashi Y."/>
        </authorList>
    </citation>
    <scope>NUCLEOTIDE SEQUENCE [LARGE SCALE GENOMIC DNA]</scope>
    <source>
        <strain evidence="11">NBRC 103263 / KCTC 29153 / YM16-304</strain>
    </source>
</reference>
<gene>
    <name evidence="10" type="primary">gmk</name>
    <name evidence="10" type="ORF">YM304_20490</name>
</gene>
<dbReference type="SUPFAM" id="SSF52540">
    <property type="entry name" value="P-loop containing nucleoside triphosphate hydrolases"/>
    <property type="match status" value="1"/>
</dbReference>
<keyword evidence="11" id="KW-1185">Reference proteome</keyword>
<evidence type="ECO:0000259" key="9">
    <source>
        <dbReference type="PROSITE" id="PS50052"/>
    </source>
</evidence>
<dbReference type="CDD" id="cd00071">
    <property type="entry name" value="GMPK"/>
    <property type="match status" value="1"/>
</dbReference>
<dbReference type="GO" id="GO:0005524">
    <property type="term" value="F:ATP binding"/>
    <property type="evidence" value="ECO:0007669"/>
    <property type="project" value="UniProtKB-KW"/>
</dbReference>
<dbReference type="PROSITE" id="PS50052">
    <property type="entry name" value="GUANYLATE_KINASE_2"/>
    <property type="match status" value="1"/>
</dbReference>
<feature type="domain" description="Guanylate kinase-like" evidence="9">
    <location>
        <begin position="1"/>
        <end position="173"/>
    </location>
</feature>
<keyword evidence="6 10" id="KW-0418">Kinase</keyword>
<dbReference type="InterPro" id="IPR008144">
    <property type="entry name" value="Guanylate_kin-like_dom"/>
</dbReference>
<evidence type="ECO:0000256" key="7">
    <source>
        <dbReference type="ARBA" id="ARBA00022840"/>
    </source>
</evidence>
<dbReference type="Proteomes" id="UP000011863">
    <property type="component" value="Chromosome"/>
</dbReference>